<feature type="region of interest" description="Disordered" evidence="1">
    <location>
        <begin position="56"/>
        <end position="172"/>
    </location>
</feature>
<dbReference type="HOGENOM" id="CLU_1662667_0_0_1"/>
<reference evidence="2 3" key="1">
    <citation type="journal article" date="2007" name="Nature">
        <title>Evolution of genes and genomes on the Drosophila phylogeny.</title>
        <authorList>
            <consortium name="Drosophila 12 Genomes Consortium"/>
            <person name="Clark A.G."/>
            <person name="Eisen M.B."/>
            <person name="Smith D.R."/>
            <person name="Bergman C.M."/>
            <person name="Oliver B."/>
            <person name="Markow T.A."/>
            <person name="Kaufman T.C."/>
            <person name="Kellis M."/>
            <person name="Gelbart W."/>
            <person name="Iyer V.N."/>
            <person name="Pollard D.A."/>
            <person name="Sackton T.B."/>
            <person name="Larracuente A.M."/>
            <person name="Singh N.D."/>
            <person name="Abad J.P."/>
            <person name="Abt D.N."/>
            <person name="Adryan B."/>
            <person name="Aguade M."/>
            <person name="Akashi H."/>
            <person name="Anderson W.W."/>
            <person name="Aquadro C.F."/>
            <person name="Ardell D.H."/>
            <person name="Arguello R."/>
            <person name="Artieri C.G."/>
            <person name="Barbash D.A."/>
            <person name="Barker D."/>
            <person name="Barsanti P."/>
            <person name="Batterham P."/>
            <person name="Batzoglou S."/>
            <person name="Begun D."/>
            <person name="Bhutkar A."/>
            <person name="Blanco E."/>
            <person name="Bosak S.A."/>
            <person name="Bradley R.K."/>
            <person name="Brand A.D."/>
            <person name="Brent M.R."/>
            <person name="Brooks A.N."/>
            <person name="Brown R.H."/>
            <person name="Butlin R.K."/>
            <person name="Caggese C."/>
            <person name="Calvi B.R."/>
            <person name="Bernardo de Carvalho A."/>
            <person name="Caspi A."/>
            <person name="Castrezana S."/>
            <person name="Celniker S.E."/>
            <person name="Chang J.L."/>
            <person name="Chapple C."/>
            <person name="Chatterji S."/>
            <person name="Chinwalla A."/>
            <person name="Civetta A."/>
            <person name="Clifton S.W."/>
            <person name="Comeron J.M."/>
            <person name="Costello J.C."/>
            <person name="Coyne J.A."/>
            <person name="Daub J."/>
            <person name="David R.G."/>
            <person name="Delcher A.L."/>
            <person name="Delehaunty K."/>
            <person name="Do C.B."/>
            <person name="Ebling H."/>
            <person name="Edwards K."/>
            <person name="Eickbush T."/>
            <person name="Evans J.D."/>
            <person name="Filipski A."/>
            <person name="Findeiss S."/>
            <person name="Freyhult E."/>
            <person name="Fulton L."/>
            <person name="Fulton R."/>
            <person name="Garcia A.C."/>
            <person name="Gardiner A."/>
            <person name="Garfield D.A."/>
            <person name="Garvin B.E."/>
            <person name="Gibson G."/>
            <person name="Gilbert D."/>
            <person name="Gnerre S."/>
            <person name="Godfrey J."/>
            <person name="Good R."/>
            <person name="Gotea V."/>
            <person name="Gravely B."/>
            <person name="Greenberg A.J."/>
            <person name="Griffiths-Jones S."/>
            <person name="Gross S."/>
            <person name="Guigo R."/>
            <person name="Gustafson E.A."/>
            <person name="Haerty W."/>
            <person name="Hahn M.W."/>
            <person name="Halligan D.L."/>
            <person name="Halpern A.L."/>
            <person name="Halter G.M."/>
            <person name="Han M.V."/>
            <person name="Heger A."/>
            <person name="Hillier L."/>
            <person name="Hinrichs A.S."/>
            <person name="Holmes I."/>
            <person name="Hoskins R.A."/>
            <person name="Hubisz M.J."/>
            <person name="Hultmark D."/>
            <person name="Huntley M.A."/>
            <person name="Jaffe D.B."/>
            <person name="Jagadeeshan S."/>
            <person name="Jeck W.R."/>
            <person name="Johnson J."/>
            <person name="Jones C.D."/>
            <person name="Jordan W.C."/>
            <person name="Karpen G.H."/>
            <person name="Kataoka E."/>
            <person name="Keightley P.D."/>
            <person name="Kheradpour P."/>
            <person name="Kirkness E.F."/>
            <person name="Koerich L.B."/>
            <person name="Kristiansen K."/>
            <person name="Kudrna D."/>
            <person name="Kulathinal R.J."/>
            <person name="Kumar S."/>
            <person name="Kwok R."/>
            <person name="Lander E."/>
            <person name="Langley C.H."/>
            <person name="Lapoint R."/>
            <person name="Lazzaro B.P."/>
            <person name="Lee S.J."/>
            <person name="Levesque L."/>
            <person name="Li R."/>
            <person name="Lin C.F."/>
            <person name="Lin M.F."/>
            <person name="Lindblad-Toh K."/>
            <person name="Llopart A."/>
            <person name="Long M."/>
            <person name="Low L."/>
            <person name="Lozovsky E."/>
            <person name="Lu J."/>
            <person name="Luo M."/>
            <person name="Machado C.A."/>
            <person name="Makalowski W."/>
            <person name="Marzo M."/>
            <person name="Matsuda M."/>
            <person name="Matzkin L."/>
            <person name="McAllister B."/>
            <person name="McBride C.S."/>
            <person name="McKernan B."/>
            <person name="McKernan K."/>
            <person name="Mendez-Lago M."/>
            <person name="Minx P."/>
            <person name="Mollenhauer M.U."/>
            <person name="Montooth K."/>
            <person name="Mount S.M."/>
            <person name="Mu X."/>
            <person name="Myers E."/>
            <person name="Negre B."/>
            <person name="Newfeld S."/>
            <person name="Nielsen R."/>
            <person name="Noor M.A."/>
            <person name="O'Grady P."/>
            <person name="Pachter L."/>
            <person name="Papaceit M."/>
            <person name="Parisi M.J."/>
            <person name="Parisi M."/>
            <person name="Parts L."/>
            <person name="Pedersen J.S."/>
            <person name="Pesole G."/>
            <person name="Phillippy A.M."/>
            <person name="Ponting C.P."/>
            <person name="Pop M."/>
            <person name="Porcelli D."/>
            <person name="Powell J.R."/>
            <person name="Prohaska S."/>
            <person name="Pruitt K."/>
            <person name="Puig M."/>
            <person name="Quesneville H."/>
            <person name="Ram K.R."/>
            <person name="Rand D."/>
            <person name="Rasmussen M.D."/>
            <person name="Reed L.K."/>
            <person name="Reenan R."/>
            <person name="Reily A."/>
            <person name="Remington K.A."/>
            <person name="Rieger T.T."/>
            <person name="Ritchie M.G."/>
            <person name="Robin C."/>
            <person name="Rogers Y.H."/>
            <person name="Rohde C."/>
            <person name="Rozas J."/>
            <person name="Rubenfield M.J."/>
            <person name="Ruiz A."/>
            <person name="Russo S."/>
            <person name="Salzberg S.L."/>
            <person name="Sanchez-Gracia A."/>
            <person name="Saranga D.J."/>
            <person name="Sato H."/>
            <person name="Schaeffer S.W."/>
            <person name="Schatz M.C."/>
            <person name="Schlenke T."/>
            <person name="Schwartz R."/>
            <person name="Segarra C."/>
            <person name="Singh R.S."/>
            <person name="Sirot L."/>
            <person name="Sirota M."/>
            <person name="Sisneros N.B."/>
            <person name="Smith C.D."/>
            <person name="Smith T.F."/>
            <person name="Spieth J."/>
            <person name="Stage D.E."/>
            <person name="Stark A."/>
            <person name="Stephan W."/>
            <person name="Strausberg R.L."/>
            <person name="Strempel S."/>
            <person name="Sturgill D."/>
            <person name="Sutton G."/>
            <person name="Sutton G.G."/>
            <person name="Tao W."/>
            <person name="Teichmann S."/>
            <person name="Tobari Y.N."/>
            <person name="Tomimura Y."/>
            <person name="Tsolas J.M."/>
            <person name="Valente V.L."/>
            <person name="Venter E."/>
            <person name="Venter J.C."/>
            <person name="Vicario S."/>
            <person name="Vieira F.G."/>
            <person name="Vilella A.J."/>
            <person name="Villasante A."/>
            <person name="Walenz B."/>
            <person name="Wang J."/>
            <person name="Wasserman M."/>
            <person name="Watts T."/>
            <person name="Wilson D."/>
            <person name="Wilson R.K."/>
            <person name="Wing R.A."/>
            <person name="Wolfner M.F."/>
            <person name="Wong A."/>
            <person name="Wong G.K."/>
            <person name="Wu C.I."/>
            <person name="Wu G."/>
            <person name="Yamamoto D."/>
            <person name="Yang H.P."/>
            <person name="Yang S.P."/>
            <person name="Yorke J.A."/>
            <person name="Yoshida K."/>
            <person name="Zdobnov E."/>
            <person name="Zhang P."/>
            <person name="Zhang Y."/>
            <person name="Zimin A.V."/>
            <person name="Baldwin J."/>
            <person name="Abdouelleil A."/>
            <person name="Abdulkadir J."/>
            <person name="Abebe A."/>
            <person name="Abera B."/>
            <person name="Abreu J."/>
            <person name="Acer S.C."/>
            <person name="Aftuck L."/>
            <person name="Alexander A."/>
            <person name="An P."/>
            <person name="Anderson E."/>
            <person name="Anderson S."/>
            <person name="Arachi H."/>
            <person name="Azer M."/>
            <person name="Bachantsang P."/>
            <person name="Barry A."/>
            <person name="Bayul T."/>
            <person name="Berlin A."/>
            <person name="Bessette D."/>
            <person name="Bloom T."/>
            <person name="Blye J."/>
            <person name="Boguslavskiy L."/>
            <person name="Bonnet C."/>
            <person name="Boukhgalter B."/>
            <person name="Bourzgui I."/>
            <person name="Brown A."/>
            <person name="Cahill P."/>
            <person name="Channer S."/>
            <person name="Cheshatsang Y."/>
            <person name="Chuda L."/>
            <person name="Citroen M."/>
            <person name="Collymore A."/>
            <person name="Cooke P."/>
            <person name="Costello M."/>
            <person name="D'Aco K."/>
            <person name="Daza R."/>
            <person name="De Haan G."/>
            <person name="DeGray S."/>
            <person name="DeMaso C."/>
            <person name="Dhargay N."/>
            <person name="Dooley K."/>
            <person name="Dooley E."/>
            <person name="Doricent M."/>
            <person name="Dorje P."/>
            <person name="Dorjee K."/>
            <person name="Dupes A."/>
            <person name="Elong R."/>
            <person name="Falk J."/>
            <person name="Farina A."/>
            <person name="Faro S."/>
            <person name="Ferguson D."/>
            <person name="Fisher S."/>
            <person name="Foley C.D."/>
            <person name="Franke A."/>
            <person name="Friedrich D."/>
            <person name="Gadbois L."/>
            <person name="Gearin G."/>
            <person name="Gearin C.R."/>
            <person name="Giannoukos G."/>
            <person name="Goode T."/>
            <person name="Graham J."/>
            <person name="Grandbois E."/>
            <person name="Grewal S."/>
            <person name="Gyaltsen K."/>
            <person name="Hafez N."/>
            <person name="Hagos B."/>
            <person name="Hall J."/>
            <person name="Henson C."/>
            <person name="Hollinger A."/>
            <person name="Honan T."/>
            <person name="Huard M.D."/>
            <person name="Hughes L."/>
            <person name="Hurhula B."/>
            <person name="Husby M.E."/>
            <person name="Kamat A."/>
            <person name="Kanga B."/>
            <person name="Kashin S."/>
            <person name="Khazanovich D."/>
            <person name="Kisner P."/>
            <person name="Lance K."/>
            <person name="Lara M."/>
            <person name="Lee W."/>
            <person name="Lennon N."/>
            <person name="Letendre F."/>
            <person name="LeVine R."/>
            <person name="Lipovsky A."/>
            <person name="Liu X."/>
            <person name="Liu J."/>
            <person name="Liu S."/>
            <person name="Lokyitsang T."/>
            <person name="Lokyitsang Y."/>
            <person name="Lubonja R."/>
            <person name="Lui A."/>
            <person name="MacDonald P."/>
            <person name="Magnisalis V."/>
            <person name="Maru K."/>
            <person name="Matthews C."/>
            <person name="McCusker W."/>
            <person name="McDonough S."/>
            <person name="Mehta T."/>
            <person name="Meldrim J."/>
            <person name="Meneus L."/>
            <person name="Mihai O."/>
            <person name="Mihalev A."/>
            <person name="Mihova T."/>
            <person name="Mittelman R."/>
            <person name="Mlenga V."/>
            <person name="Montmayeur A."/>
            <person name="Mulrain L."/>
            <person name="Navidi A."/>
            <person name="Naylor J."/>
            <person name="Negash T."/>
            <person name="Nguyen T."/>
            <person name="Nguyen N."/>
            <person name="Nicol R."/>
            <person name="Norbu C."/>
            <person name="Norbu N."/>
            <person name="Novod N."/>
            <person name="O'Neill B."/>
            <person name="Osman S."/>
            <person name="Markiewicz E."/>
            <person name="Oyono O.L."/>
            <person name="Patti C."/>
            <person name="Phunkhang P."/>
            <person name="Pierre F."/>
            <person name="Priest M."/>
            <person name="Raghuraman S."/>
            <person name="Rege F."/>
            <person name="Reyes R."/>
            <person name="Rise C."/>
            <person name="Rogov P."/>
            <person name="Ross K."/>
            <person name="Ryan E."/>
            <person name="Settipalli S."/>
            <person name="Shea T."/>
            <person name="Sherpa N."/>
            <person name="Shi L."/>
            <person name="Shih D."/>
            <person name="Sparrow T."/>
            <person name="Spaulding J."/>
            <person name="Stalker J."/>
            <person name="Stange-Thomann N."/>
            <person name="Stavropoulos S."/>
            <person name="Stone C."/>
            <person name="Strader C."/>
            <person name="Tesfaye S."/>
            <person name="Thomson T."/>
            <person name="Thoulutsang Y."/>
            <person name="Thoulutsang D."/>
            <person name="Topham K."/>
            <person name="Topping I."/>
            <person name="Tsamla T."/>
            <person name="Vassiliev H."/>
            <person name="Vo A."/>
            <person name="Wangchuk T."/>
            <person name="Wangdi T."/>
            <person name="Weiand M."/>
            <person name="Wilkinson J."/>
            <person name="Wilson A."/>
            <person name="Yadav S."/>
            <person name="Young G."/>
            <person name="Yu Q."/>
            <person name="Zembek L."/>
            <person name="Zhong D."/>
            <person name="Zimmer A."/>
            <person name="Zwirko Z."/>
            <person name="Jaffe D.B."/>
            <person name="Alvarez P."/>
            <person name="Brockman W."/>
            <person name="Butler J."/>
            <person name="Chin C."/>
            <person name="Gnerre S."/>
            <person name="Grabherr M."/>
            <person name="Kleber M."/>
            <person name="Mauceli E."/>
            <person name="MacCallum I."/>
        </authorList>
    </citation>
    <scope>NUCLEOTIDE SEQUENCE [LARGE SCALE GENOMIC DNA]</scope>
    <source>
        <strain evidence="3">Tucson 14024-0371.13</strain>
    </source>
</reference>
<feature type="compositionally biased region" description="Polar residues" evidence="1">
    <location>
        <begin position="116"/>
        <end position="130"/>
    </location>
</feature>
<dbReference type="OrthoDB" id="7864976at2759"/>
<feature type="compositionally biased region" description="Polar residues" evidence="1">
    <location>
        <begin position="88"/>
        <end position="107"/>
    </location>
</feature>
<dbReference type="GeneID" id="6505176"/>
<dbReference type="Proteomes" id="UP000007801">
    <property type="component" value="Unassembled WGS sequence"/>
</dbReference>
<name>B3MWL5_DROAN</name>
<accession>B3MWL5</accession>
<feature type="compositionally biased region" description="Basic and acidic residues" evidence="1">
    <location>
        <begin position="66"/>
        <end position="76"/>
    </location>
</feature>
<keyword evidence="3" id="KW-1185">Reference proteome</keyword>
<proteinExistence type="predicted"/>
<dbReference type="EMBL" id="CH902625">
    <property type="protein sequence ID" value="EDV35000.1"/>
    <property type="molecule type" value="Genomic_DNA"/>
</dbReference>
<dbReference type="OMA" id="SSKACCQ"/>
<dbReference type="AlphaFoldDB" id="B3MWL5"/>
<evidence type="ECO:0000313" key="3">
    <source>
        <dbReference type="Proteomes" id="UP000007801"/>
    </source>
</evidence>
<evidence type="ECO:0000256" key="1">
    <source>
        <dbReference type="SAM" id="MobiDB-lite"/>
    </source>
</evidence>
<organism evidence="2 3">
    <name type="scientific">Drosophila ananassae</name>
    <name type="common">Fruit fly</name>
    <dbReference type="NCBI Taxonomy" id="7217"/>
    <lineage>
        <taxon>Eukaryota</taxon>
        <taxon>Metazoa</taxon>
        <taxon>Ecdysozoa</taxon>
        <taxon>Arthropoda</taxon>
        <taxon>Hexapoda</taxon>
        <taxon>Insecta</taxon>
        <taxon>Pterygota</taxon>
        <taxon>Neoptera</taxon>
        <taxon>Endopterygota</taxon>
        <taxon>Diptera</taxon>
        <taxon>Brachycera</taxon>
        <taxon>Muscomorpha</taxon>
        <taxon>Ephydroidea</taxon>
        <taxon>Drosophilidae</taxon>
        <taxon>Drosophila</taxon>
        <taxon>Sophophora</taxon>
    </lineage>
</organism>
<gene>
    <name evidence="2" type="primary">Dana\GF22518</name>
    <name evidence="2" type="synonym">dana_GLEANR_6481</name>
    <name evidence="2" type="ORF">GF22518</name>
</gene>
<dbReference type="STRING" id="7217.B3MWL5"/>
<protein>
    <submittedName>
        <fullName evidence="2">Uncharacterized protein</fullName>
    </submittedName>
</protein>
<evidence type="ECO:0000313" key="2">
    <source>
        <dbReference type="EMBL" id="EDV35000.1"/>
    </source>
</evidence>
<dbReference type="PhylomeDB" id="B3MWL5"/>
<dbReference type="KEGG" id="dan:6505176"/>
<feature type="compositionally biased region" description="Pro residues" evidence="1">
    <location>
        <begin position="131"/>
        <end position="141"/>
    </location>
</feature>
<sequence>MQNSQVISKVNAGLRRCLSHHRRLCDNIAELDKLFCQDEFLMNPRRLWQLIQQQQNRQDEILGSQEKSEARTDMDSRMGVLSSKECLLSQSQLPSKISKANKNSQINRPLRKLLQPENSTRTKPNDSSNPRPAPTPLPSPERLPKKTPCGRPVRKSMARNGGQCLQSKKKNY</sequence>
<dbReference type="InParanoid" id="B3MWL5"/>